<keyword evidence="4" id="KW-0648">Protein biosynthesis</keyword>
<keyword evidence="7" id="KW-1185">Reference proteome</keyword>
<dbReference type="Proteomes" id="UP000655225">
    <property type="component" value="Unassembled WGS sequence"/>
</dbReference>
<protein>
    <recommendedName>
        <fullName evidence="5">SUI1 domain-containing protein</fullName>
    </recommendedName>
</protein>
<dbReference type="InterPro" id="IPR001950">
    <property type="entry name" value="SUI1"/>
</dbReference>
<organism evidence="6 7">
    <name type="scientific">Tetracentron sinense</name>
    <name type="common">Spur-leaf</name>
    <dbReference type="NCBI Taxonomy" id="13715"/>
    <lineage>
        <taxon>Eukaryota</taxon>
        <taxon>Viridiplantae</taxon>
        <taxon>Streptophyta</taxon>
        <taxon>Embryophyta</taxon>
        <taxon>Tracheophyta</taxon>
        <taxon>Spermatophyta</taxon>
        <taxon>Magnoliopsida</taxon>
        <taxon>Trochodendrales</taxon>
        <taxon>Trochodendraceae</taxon>
        <taxon>Tetracentron</taxon>
    </lineage>
</organism>
<proteinExistence type="inferred from homology"/>
<dbReference type="Gene3D" id="3.30.780.10">
    <property type="entry name" value="SUI1-like domain"/>
    <property type="match status" value="1"/>
</dbReference>
<dbReference type="PANTHER" id="PTHR10388">
    <property type="entry name" value="EUKARYOTIC TRANSLATION INITIATION FACTOR SUI1"/>
    <property type="match status" value="1"/>
</dbReference>
<comment type="caution">
    <text evidence="6">The sequence shown here is derived from an EMBL/GenBank/DDBJ whole genome shotgun (WGS) entry which is preliminary data.</text>
</comment>
<dbReference type="GO" id="GO:0003729">
    <property type="term" value="F:mRNA binding"/>
    <property type="evidence" value="ECO:0007669"/>
    <property type="project" value="UniProtKB-ARBA"/>
</dbReference>
<dbReference type="CDD" id="cd11566">
    <property type="entry name" value="eIF1_SUI1"/>
    <property type="match status" value="1"/>
</dbReference>
<dbReference type="InterPro" id="IPR036877">
    <property type="entry name" value="SUI1_dom_sf"/>
</dbReference>
<dbReference type="Pfam" id="PF01253">
    <property type="entry name" value="SUI1"/>
    <property type="match status" value="1"/>
</dbReference>
<evidence type="ECO:0000256" key="1">
    <source>
        <dbReference type="ARBA" id="ARBA00003130"/>
    </source>
</evidence>
<evidence type="ECO:0000256" key="2">
    <source>
        <dbReference type="ARBA" id="ARBA00005422"/>
    </source>
</evidence>
<dbReference type="AlphaFoldDB" id="A0A834Y563"/>
<gene>
    <name evidence="6" type="ORF">HHK36_032652</name>
</gene>
<dbReference type="EMBL" id="JABCRI010000829">
    <property type="protein sequence ID" value="KAF8369340.1"/>
    <property type="molecule type" value="Genomic_DNA"/>
</dbReference>
<sequence>MPMAYDPSLLVVLQPEPTRKGNPMGSLIEQRKSLFVSSLNFQQSRFMSELDSQIPTAFDPFAEANAEDSAAGTKEYVHVRTQQRNGRKSLTTVQGLKKEFSYNKILKDLKKEFCCNGTVVQDPELGQVIQLQGDQRKNVSTFLVQVVFLPHFDYSPICWRGMLEKLKYPLCRDLMSSPAYCHDAIDQRGFQRVLHQVFRVDETQPVAAQASCAAIPVGMAGIVKKELIKIHGF</sequence>
<accession>A0A834Y563</accession>
<dbReference type="GO" id="GO:0003743">
    <property type="term" value="F:translation initiation factor activity"/>
    <property type="evidence" value="ECO:0007669"/>
    <property type="project" value="InterPro"/>
</dbReference>
<evidence type="ECO:0000313" key="7">
    <source>
        <dbReference type="Proteomes" id="UP000655225"/>
    </source>
</evidence>
<dbReference type="InterPro" id="IPR005874">
    <property type="entry name" value="SUI1_euk"/>
</dbReference>
<feature type="domain" description="SUI1" evidence="5">
    <location>
        <begin position="77"/>
        <end position="147"/>
    </location>
</feature>
<dbReference type="OrthoDB" id="10248435at2759"/>
<keyword evidence="3" id="KW-0810">Translation regulation</keyword>
<dbReference type="SUPFAM" id="SSF55159">
    <property type="entry name" value="eIF1-like"/>
    <property type="match status" value="1"/>
</dbReference>
<reference evidence="6 7" key="1">
    <citation type="submission" date="2020-04" db="EMBL/GenBank/DDBJ databases">
        <title>Plant Genome Project.</title>
        <authorList>
            <person name="Zhang R.-G."/>
        </authorList>
    </citation>
    <scope>NUCLEOTIDE SEQUENCE [LARGE SCALE GENOMIC DNA]</scope>
    <source>
        <strain evidence="6">YNK0</strain>
        <tissue evidence="6">Leaf</tissue>
    </source>
</reference>
<evidence type="ECO:0000256" key="4">
    <source>
        <dbReference type="ARBA" id="ARBA00022917"/>
    </source>
</evidence>
<name>A0A834Y563_TETSI</name>
<evidence type="ECO:0000256" key="3">
    <source>
        <dbReference type="ARBA" id="ARBA00022845"/>
    </source>
</evidence>
<evidence type="ECO:0000259" key="5">
    <source>
        <dbReference type="PROSITE" id="PS50296"/>
    </source>
</evidence>
<dbReference type="GO" id="GO:0006417">
    <property type="term" value="P:regulation of translation"/>
    <property type="evidence" value="ECO:0007669"/>
    <property type="project" value="UniProtKB-KW"/>
</dbReference>
<evidence type="ECO:0000313" key="6">
    <source>
        <dbReference type="EMBL" id="KAF8369340.1"/>
    </source>
</evidence>
<dbReference type="NCBIfam" id="TIGR01160">
    <property type="entry name" value="SUI1_MOF2"/>
    <property type="match status" value="1"/>
</dbReference>
<dbReference type="FunFam" id="3.30.780.10:FF:000001">
    <property type="entry name" value="Eukaryotic translation initiation factor SUI1"/>
    <property type="match status" value="1"/>
</dbReference>
<comment type="function">
    <text evidence="1">Probably involved in translation.</text>
</comment>
<dbReference type="PROSITE" id="PS50296">
    <property type="entry name" value="SUI1"/>
    <property type="match status" value="1"/>
</dbReference>
<comment type="similarity">
    <text evidence="2">Belongs to the SUI1 family.</text>
</comment>